<feature type="transmembrane region" description="Helical" evidence="8">
    <location>
        <begin position="529"/>
        <end position="553"/>
    </location>
</feature>
<organism evidence="10 11">
    <name type="scientific">Marinomonas mediterranea (strain ATCC 700492 / JCM 21426 / NBRC 103028 / MMB-1)</name>
    <dbReference type="NCBI Taxonomy" id="717774"/>
    <lineage>
        <taxon>Bacteria</taxon>
        <taxon>Pseudomonadati</taxon>
        <taxon>Pseudomonadota</taxon>
        <taxon>Gammaproteobacteria</taxon>
        <taxon>Oceanospirillales</taxon>
        <taxon>Oceanospirillaceae</taxon>
        <taxon>Marinomonas</taxon>
    </lineage>
</organism>
<dbReference type="HOGENOM" id="CLU_021838_2_1_6"/>
<dbReference type="AlphaFoldDB" id="F2JZN3"/>
<dbReference type="GO" id="GO:0005886">
    <property type="term" value="C:plasma membrane"/>
    <property type="evidence" value="ECO:0007669"/>
    <property type="project" value="UniProtKB-SubCell"/>
</dbReference>
<protein>
    <submittedName>
        <fullName evidence="10">ABC-type transporter, integral membrane subunit</fullName>
    </submittedName>
</protein>
<proteinExistence type="inferred from homology"/>
<keyword evidence="7 8" id="KW-0472">Membrane</keyword>
<dbReference type="OrthoDB" id="27542at2"/>
<feature type="transmembrane region" description="Helical" evidence="8">
    <location>
        <begin position="217"/>
        <end position="236"/>
    </location>
</feature>
<feature type="transmembrane region" description="Helical" evidence="8">
    <location>
        <begin position="301"/>
        <end position="324"/>
    </location>
</feature>
<dbReference type="PANTHER" id="PTHR43357:SF3">
    <property type="entry name" value="FE(3+)-TRANSPORT SYSTEM PERMEASE PROTEIN FBPB 2"/>
    <property type="match status" value="1"/>
</dbReference>
<dbReference type="InterPro" id="IPR035906">
    <property type="entry name" value="MetI-like_sf"/>
</dbReference>
<evidence type="ECO:0000259" key="9">
    <source>
        <dbReference type="PROSITE" id="PS50928"/>
    </source>
</evidence>
<dbReference type="SUPFAM" id="SSF161098">
    <property type="entry name" value="MetI-like"/>
    <property type="match status" value="2"/>
</dbReference>
<dbReference type="Gene3D" id="1.10.3720.10">
    <property type="entry name" value="MetI-like"/>
    <property type="match status" value="2"/>
</dbReference>
<keyword evidence="3" id="KW-1003">Cell membrane</keyword>
<name>F2JZN3_MARM1</name>
<dbReference type="RefSeq" id="WP_013660792.1">
    <property type="nucleotide sequence ID" value="NC_015276.1"/>
</dbReference>
<feature type="transmembrane region" description="Helical" evidence="8">
    <location>
        <begin position="421"/>
        <end position="445"/>
    </location>
</feature>
<dbReference type="GO" id="GO:0055085">
    <property type="term" value="P:transmembrane transport"/>
    <property type="evidence" value="ECO:0007669"/>
    <property type="project" value="InterPro"/>
</dbReference>
<gene>
    <name evidence="10" type="ordered locus">Marme_1624</name>
</gene>
<evidence type="ECO:0000256" key="6">
    <source>
        <dbReference type="ARBA" id="ARBA00022989"/>
    </source>
</evidence>
<evidence type="ECO:0000256" key="5">
    <source>
        <dbReference type="ARBA" id="ARBA00022692"/>
    </source>
</evidence>
<feature type="transmembrane region" description="Helical" evidence="8">
    <location>
        <begin position="361"/>
        <end position="381"/>
    </location>
</feature>
<feature type="transmembrane region" description="Helical" evidence="8">
    <location>
        <begin position="477"/>
        <end position="498"/>
    </location>
</feature>
<dbReference type="Proteomes" id="UP000001062">
    <property type="component" value="Chromosome"/>
</dbReference>
<evidence type="ECO:0000256" key="4">
    <source>
        <dbReference type="ARBA" id="ARBA00022519"/>
    </source>
</evidence>
<dbReference type="PATRIC" id="fig|717774.3.peg.1687"/>
<dbReference type="CDD" id="cd06261">
    <property type="entry name" value="TM_PBP2"/>
    <property type="match status" value="2"/>
</dbReference>
<feature type="transmembrane region" description="Helical" evidence="8">
    <location>
        <begin position="12"/>
        <end position="30"/>
    </location>
</feature>
<evidence type="ECO:0000313" key="11">
    <source>
        <dbReference type="Proteomes" id="UP000001062"/>
    </source>
</evidence>
<feature type="transmembrane region" description="Helical" evidence="8">
    <location>
        <begin position="65"/>
        <end position="86"/>
    </location>
</feature>
<keyword evidence="6 8" id="KW-1133">Transmembrane helix</keyword>
<comment type="similarity">
    <text evidence="8">Belongs to the binding-protein-dependent transport system permease family.</text>
</comment>
<evidence type="ECO:0000313" key="10">
    <source>
        <dbReference type="EMBL" id="ADZ90887.1"/>
    </source>
</evidence>
<accession>F2JZN3</accession>
<evidence type="ECO:0000256" key="3">
    <source>
        <dbReference type="ARBA" id="ARBA00022475"/>
    </source>
</evidence>
<feature type="transmembrane region" description="Helical" evidence="8">
    <location>
        <begin position="393"/>
        <end position="415"/>
    </location>
</feature>
<dbReference type="InterPro" id="IPR000515">
    <property type="entry name" value="MetI-like"/>
</dbReference>
<comment type="subcellular location">
    <subcellularLocation>
        <location evidence="1">Cell inner membrane</location>
        <topology evidence="1">Multi-pass membrane protein</topology>
    </subcellularLocation>
    <subcellularLocation>
        <location evidence="8">Cell membrane</location>
        <topology evidence="8">Multi-pass membrane protein</topology>
    </subcellularLocation>
</comment>
<evidence type="ECO:0000256" key="1">
    <source>
        <dbReference type="ARBA" id="ARBA00004429"/>
    </source>
</evidence>
<keyword evidence="2 8" id="KW-0813">Transport</keyword>
<feature type="transmembrane region" description="Helical" evidence="8">
    <location>
        <begin position="248"/>
        <end position="272"/>
    </location>
</feature>
<dbReference type="eggNOG" id="COG1178">
    <property type="taxonomic scope" value="Bacteria"/>
</dbReference>
<dbReference type="Pfam" id="PF00528">
    <property type="entry name" value="BPD_transp_1"/>
    <property type="match status" value="2"/>
</dbReference>
<evidence type="ECO:0000256" key="7">
    <source>
        <dbReference type="ARBA" id="ARBA00023136"/>
    </source>
</evidence>
<dbReference type="EMBL" id="CP002583">
    <property type="protein sequence ID" value="ADZ90887.1"/>
    <property type="molecule type" value="Genomic_DNA"/>
</dbReference>
<dbReference type="STRING" id="717774.Marme_1624"/>
<keyword evidence="4" id="KW-0997">Cell inner membrane</keyword>
<dbReference type="KEGG" id="mme:Marme_1624"/>
<feature type="domain" description="ABC transmembrane type-1" evidence="9">
    <location>
        <begin position="355"/>
        <end position="547"/>
    </location>
</feature>
<keyword evidence="5 8" id="KW-0812">Transmembrane</keyword>
<dbReference type="PROSITE" id="PS50928">
    <property type="entry name" value="ABC_TM1"/>
    <property type="match status" value="2"/>
</dbReference>
<keyword evidence="11" id="KW-1185">Reference proteome</keyword>
<feature type="domain" description="ABC transmembrane type-1" evidence="9">
    <location>
        <begin position="61"/>
        <end position="269"/>
    </location>
</feature>
<feature type="transmembrane region" description="Helical" evidence="8">
    <location>
        <begin position="141"/>
        <end position="164"/>
    </location>
</feature>
<reference evidence="10 11" key="1">
    <citation type="journal article" date="2012" name="Stand. Genomic Sci.">
        <title>Complete genome sequence of the melanogenic marine bacterium Marinomonas mediterranea type strain (MMB-1(T)).</title>
        <authorList>
            <person name="Lucas-Elio P."/>
            <person name="Goodwin L."/>
            <person name="Woyke T."/>
            <person name="Pitluck S."/>
            <person name="Nolan M."/>
            <person name="Kyrpides N.C."/>
            <person name="Detter J.C."/>
            <person name="Copeland A."/>
            <person name="Teshima H."/>
            <person name="Bruce D."/>
            <person name="Detter C."/>
            <person name="Tapia R."/>
            <person name="Han S."/>
            <person name="Land M.L."/>
            <person name="Ivanova N."/>
            <person name="Mikhailova N."/>
            <person name="Johnston A.W."/>
            <person name="Sanchez-Amat A."/>
        </authorList>
    </citation>
    <scope>NUCLEOTIDE SEQUENCE [LARGE SCALE GENOMIC DNA]</scope>
    <source>
        <strain evidence="11">ATCC 700492 / JCM 21426 / NBRC 103028 / MMB-1</strain>
    </source>
</reference>
<evidence type="ECO:0000256" key="2">
    <source>
        <dbReference type="ARBA" id="ARBA00022448"/>
    </source>
</evidence>
<sequence>MIVSRTDSQLRWLSLLMFMLIALLSILPTLKLVMEALNKVDTGLNSPLVAMMTHPKTWTALSNTFYTSGIGTLIALVLGASFAFLVTLTNIRGRSIWVFLFMLPMMIPPQVTALSWIQLFGPASPILNTLGIAPPLGSPNPVYSAEGIAILLGIQSAPLVFLALRTQLLCLPIDLIEAARISSASQVRLWIDIIVPLTRSALVAGGALAFVSSIGNFGIPAMLGIPINYVVLPTLIYQQMAGFGPDTLSNVASLSMLISVLVLVGMLLQQWIQQRSQFALIGHSASSISFKLGIWRAITEALLFTILVLILVIPCIALIISSFVPALGVPLTADTFTINAYVEMLSRQGATLRAFSNSLTLAFSASIVLMFLCLPLGYLLTRAPLRTRVLLTSLIEVPYAMPGIVLSIAFILLFARPIPVLNISIYGTLFILFLAYLSCFLSVCLKPVYSAMSQLDKALEEAAQISGAGVFRRLIDIVLPLTAPAFFAGALLVFLISVNELTVSALLWSAGNETLGVLIFNLDESGDSVLASAISVLVVLLVVMIMACLSLLAPRLPKGIIPWHD</sequence>
<dbReference type="PANTHER" id="PTHR43357">
    <property type="entry name" value="INNER MEMBRANE ABC TRANSPORTER PERMEASE PROTEIN YDCV"/>
    <property type="match status" value="1"/>
</dbReference>
<feature type="transmembrane region" description="Helical" evidence="8">
    <location>
        <begin position="98"/>
        <end position="121"/>
    </location>
</feature>
<evidence type="ECO:0000256" key="8">
    <source>
        <dbReference type="RuleBase" id="RU363032"/>
    </source>
</evidence>